<dbReference type="PANTHER" id="PTHR10138">
    <property type="entry name" value="TRYPTOPHAN 2,3-DIOXYGENASE"/>
    <property type="match status" value="1"/>
</dbReference>
<dbReference type="Pfam" id="PF03301">
    <property type="entry name" value="Trp_dioxygenase"/>
    <property type="match status" value="2"/>
</dbReference>
<proteinExistence type="predicted"/>
<evidence type="ECO:0000313" key="2">
    <source>
        <dbReference type="EMBL" id="MFD0319156.1"/>
    </source>
</evidence>
<dbReference type="Gene3D" id="1.20.58.480">
    <property type="match status" value="1"/>
</dbReference>
<dbReference type="InterPro" id="IPR037217">
    <property type="entry name" value="Trp/Indoleamine_2_3_dOase-like"/>
</dbReference>
<dbReference type="EMBL" id="JBHTEB010000001">
    <property type="protein sequence ID" value="MFD0319156.1"/>
    <property type="molecule type" value="Genomic_DNA"/>
</dbReference>
<gene>
    <name evidence="2" type="ORF">ACFQZ6_34065</name>
</gene>
<evidence type="ECO:0000256" key="1">
    <source>
        <dbReference type="SAM" id="MobiDB-lite"/>
    </source>
</evidence>
<name>A0ABW2WIM7_9ACTN</name>
<protein>
    <submittedName>
        <fullName evidence="2">Tryptophan 2,3-dioxygenase family protein</fullName>
    </submittedName>
</protein>
<sequence length="289" mass="32291">MKATAARPDGDRAARADRPPTYDHYLRLPELLRLQQPVSDEPDELHFIVVHQAMELWFRLLLHDLRALVALLDDSRLTDGCARLRRINDTTGVLLTQLRSLRCLPPAGFHAFRGRLAGASGLQSTQFRELEVTSGLRHEAYLRTVRAVHGGALPAPVAAALRHRGLAEAHQDAARRDGLTGWTELYLPPRTGSPLHLLSELLLDYDELWLRWRTEHVALVRRMIGGATRGTGGTSITYLERTLGHRFFPYLWEARDHLPGAVADARGADHPPLEPPTGCPARHEGDNRA</sequence>
<dbReference type="RefSeq" id="WP_381617348.1">
    <property type="nucleotide sequence ID" value="NZ_JBHTEB010000001.1"/>
</dbReference>
<keyword evidence="3" id="KW-1185">Reference proteome</keyword>
<evidence type="ECO:0000313" key="3">
    <source>
        <dbReference type="Proteomes" id="UP001597023"/>
    </source>
</evidence>
<reference evidence="3" key="1">
    <citation type="journal article" date="2019" name="Int. J. Syst. Evol. Microbiol.">
        <title>The Global Catalogue of Microorganisms (GCM) 10K type strain sequencing project: providing services to taxonomists for standard genome sequencing and annotation.</title>
        <authorList>
            <consortium name="The Broad Institute Genomics Platform"/>
            <consortium name="The Broad Institute Genome Sequencing Center for Infectious Disease"/>
            <person name="Wu L."/>
            <person name="Ma J."/>
        </authorList>
    </citation>
    <scope>NUCLEOTIDE SEQUENCE [LARGE SCALE GENOMIC DNA]</scope>
    <source>
        <strain evidence="3">CGMCC 4.7400</strain>
    </source>
</reference>
<feature type="region of interest" description="Disordered" evidence="1">
    <location>
        <begin position="263"/>
        <end position="289"/>
    </location>
</feature>
<comment type="caution">
    <text evidence="2">The sequence shown here is derived from an EMBL/GenBank/DDBJ whole genome shotgun (WGS) entry which is preliminary data.</text>
</comment>
<organism evidence="2 3">
    <name type="scientific">Streptomyces flavalbus</name>
    <dbReference type="NCBI Taxonomy" id="2665155"/>
    <lineage>
        <taxon>Bacteria</taxon>
        <taxon>Bacillati</taxon>
        <taxon>Actinomycetota</taxon>
        <taxon>Actinomycetes</taxon>
        <taxon>Kitasatosporales</taxon>
        <taxon>Streptomycetaceae</taxon>
        <taxon>Streptomyces</taxon>
    </lineage>
</organism>
<accession>A0ABW2WIM7</accession>
<dbReference type="SUPFAM" id="SSF140959">
    <property type="entry name" value="Indolic compounds 2,3-dioxygenase-like"/>
    <property type="match status" value="1"/>
</dbReference>
<dbReference type="InterPro" id="IPR004981">
    <property type="entry name" value="Trp_2_3_dOase"/>
</dbReference>
<dbReference type="Proteomes" id="UP001597023">
    <property type="component" value="Unassembled WGS sequence"/>
</dbReference>
<dbReference type="PANTHER" id="PTHR10138:SF0">
    <property type="entry name" value="TRYPTOPHAN 2,3-DIOXYGENASE"/>
    <property type="match status" value="1"/>
</dbReference>